<proteinExistence type="predicted"/>
<dbReference type="RefSeq" id="WP_119444292.1">
    <property type="nucleotide sequence ID" value="NZ_CP032317.1"/>
</dbReference>
<dbReference type="AlphaFoldDB" id="A0A3B7QY28"/>
<organism evidence="1 2">
    <name type="scientific">Hymenobacter oligotrophus</name>
    <dbReference type="NCBI Taxonomy" id="2319843"/>
    <lineage>
        <taxon>Bacteria</taxon>
        <taxon>Pseudomonadati</taxon>
        <taxon>Bacteroidota</taxon>
        <taxon>Cytophagia</taxon>
        <taxon>Cytophagales</taxon>
        <taxon>Hymenobacteraceae</taxon>
        <taxon>Hymenobacter</taxon>
    </lineage>
</organism>
<sequence>MLLLTELNAVVHDLYDCISFGPGKRPNFRLMRRIFLPQAILINANGAEPQLLTLDAFISSIEANLAAGKFTSFEETEVKHTTEVFGKVAHRFSTYEARFTPGSVEPDIVGINSIQFVHADGRWQVSSIA</sequence>
<name>A0A3B7QY28_9BACT</name>
<evidence type="ECO:0000313" key="2">
    <source>
        <dbReference type="Proteomes" id="UP000262802"/>
    </source>
</evidence>
<dbReference type="EMBL" id="CP032317">
    <property type="protein sequence ID" value="AYA36714.1"/>
    <property type="molecule type" value="Genomic_DNA"/>
</dbReference>
<dbReference type="SUPFAM" id="SSF54427">
    <property type="entry name" value="NTF2-like"/>
    <property type="match status" value="1"/>
</dbReference>
<dbReference type="OrthoDB" id="5379939at2"/>
<reference evidence="1 2" key="1">
    <citation type="submission" date="2018-09" db="EMBL/GenBank/DDBJ databases">
        <title>Hymenobacter medium sp. nov., isolated from R2A medium.</title>
        <authorList>
            <person name="Yingchao G."/>
        </authorList>
    </citation>
    <scope>NUCLEOTIDE SEQUENCE [LARGE SCALE GENOMIC DNA]</scope>
    <source>
        <strain evidence="2">sh-6</strain>
    </source>
</reference>
<dbReference type="KEGG" id="hyh:D3Y59_06385"/>
<dbReference type="Proteomes" id="UP000262802">
    <property type="component" value="Chromosome"/>
</dbReference>
<gene>
    <name evidence="1" type="ORF">D3Y59_06385</name>
</gene>
<evidence type="ECO:0000313" key="1">
    <source>
        <dbReference type="EMBL" id="AYA36714.1"/>
    </source>
</evidence>
<dbReference type="Gene3D" id="3.10.450.50">
    <property type="match status" value="1"/>
</dbReference>
<protein>
    <submittedName>
        <fullName evidence="1">Nuclear transport factor 2 family protein</fullName>
    </submittedName>
</protein>
<accession>A0A3B7QY28</accession>
<dbReference type="InterPro" id="IPR032710">
    <property type="entry name" value="NTF2-like_dom_sf"/>
</dbReference>
<keyword evidence="2" id="KW-1185">Reference proteome</keyword>